<dbReference type="PANTHER" id="PTHR42104:SF1">
    <property type="entry name" value="EXTRACELLULAR GUANYL-SPECIFIC RIBONUCLEASE RNTA (AFU_ORTHOLOGUE AFUA_4G03230)"/>
    <property type="match status" value="1"/>
</dbReference>
<dbReference type="GeneID" id="63677654"/>
<evidence type="ECO:0000256" key="9">
    <source>
        <dbReference type="SAM" id="MobiDB-lite"/>
    </source>
</evidence>
<keyword evidence="6" id="KW-1015">Disulfide bond</keyword>
<keyword evidence="11" id="KW-1185">Reference proteome</keyword>
<proteinExistence type="inferred from homology"/>
<protein>
    <recommendedName>
        <fullName evidence="2">ribonuclease T1</fullName>
        <ecNumber evidence="2">4.6.1.24</ecNumber>
    </recommendedName>
</protein>
<dbReference type="HOGENOM" id="CLU_1482421_0_0_1"/>
<feature type="compositionally biased region" description="Basic and acidic residues" evidence="9">
    <location>
        <begin position="165"/>
        <end position="177"/>
    </location>
</feature>
<dbReference type="Proteomes" id="UP000031575">
    <property type="component" value="Unassembled WGS sequence"/>
</dbReference>
<evidence type="ECO:0000256" key="6">
    <source>
        <dbReference type="ARBA" id="ARBA00023157"/>
    </source>
</evidence>
<dbReference type="Gene3D" id="3.10.450.30">
    <property type="entry name" value="Microbial ribonucleases"/>
    <property type="match status" value="1"/>
</dbReference>
<reference evidence="10 11" key="1">
    <citation type="journal article" date="2014" name="BMC Genomics">
        <title>Comparative genomics of the major fungal agents of human and animal Sporotrichosis: Sporothrix schenckii and Sporothrix brasiliensis.</title>
        <authorList>
            <person name="Teixeira M.M."/>
            <person name="de Almeida L.G."/>
            <person name="Kubitschek-Barreira P."/>
            <person name="Alves F.L."/>
            <person name="Kioshima E.S."/>
            <person name="Abadio A.K."/>
            <person name="Fernandes L."/>
            <person name="Derengowski L.S."/>
            <person name="Ferreira K.S."/>
            <person name="Souza R.C."/>
            <person name="Ruiz J.C."/>
            <person name="de Andrade N.C."/>
            <person name="Paes H.C."/>
            <person name="Nicola A.M."/>
            <person name="Albuquerque P."/>
            <person name="Gerber A.L."/>
            <person name="Martins V.P."/>
            <person name="Peconick L.D."/>
            <person name="Neto A.V."/>
            <person name="Chaucanez C.B."/>
            <person name="Silva P.A."/>
            <person name="Cunha O.L."/>
            <person name="de Oliveira F.F."/>
            <person name="dos Santos T.C."/>
            <person name="Barros A.L."/>
            <person name="Soares M.A."/>
            <person name="de Oliveira L.M."/>
            <person name="Marini M.M."/>
            <person name="Villalobos-Duno H."/>
            <person name="Cunha M.M."/>
            <person name="de Hoog S."/>
            <person name="da Silveira J.F."/>
            <person name="Henrissat B."/>
            <person name="Nino-Vega G.A."/>
            <person name="Cisalpino P.S."/>
            <person name="Mora-Montes H.M."/>
            <person name="Almeida S.R."/>
            <person name="Stajich J.E."/>
            <person name="Lopes-Bezerra L.M."/>
            <person name="Vasconcelos A.T."/>
            <person name="Felipe M.S."/>
        </authorList>
    </citation>
    <scope>NUCLEOTIDE SEQUENCE [LARGE SCALE GENOMIC DNA]</scope>
    <source>
        <strain evidence="10 11">5110</strain>
    </source>
</reference>
<feature type="compositionally biased region" description="Basic and acidic residues" evidence="9">
    <location>
        <begin position="185"/>
        <end position="196"/>
    </location>
</feature>
<sequence length="202" mass="21561">MTEHIIYYSPSFSEASHKATFTRDQINDAIGHALSLLKEGKQIGEGNFPHAYKTYPLPASAGKHARGPIFEFPILLDGSPYKGRHNPGPDRVVFGSVATDYGSADYVGIAGVGPDGAGAAATTTKTPSAAPGGTPGSYTPHIFRDTSVNPGEGHRLHLHHHSHDHGHDHDDGNESKTETPPLTPPEERELLSEADVKVPFSD</sequence>
<evidence type="ECO:0000256" key="8">
    <source>
        <dbReference type="ARBA" id="ARBA00034015"/>
    </source>
</evidence>
<keyword evidence="3" id="KW-0540">Nuclease</keyword>
<evidence type="ECO:0000313" key="10">
    <source>
        <dbReference type="EMBL" id="KIH93654.1"/>
    </source>
</evidence>
<evidence type="ECO:0000313" key="11">
    <source>
        <dbReference type="Proteomes" id="UP000031575"/>
    </source>
</evidence>
<comment type="catalytic activity">
    <reaction evidence="8">
        <text>[RNA] containing guanosine + H2O = an [RNA fragment]-3'-guanosine-3'-phosphate + a 5'-hydroxy-ribonucleotide-3'-[RNA fragment].</text>
        <dbReference type="EC" id="4.6.1.24"/>
    </reaction>
</comment>
<dbReference type="InterPro" id="IPR016191">
    <property type="entry name" value="Ribonuclease/ribotoxin"/>
</dbReference>
<dbReference type="EMBL" id="AWTV01000005">
    <property type="protein sequence ID" value="KIH93654.1"/>
    <property type="molecule type" value="Genomic_DNA"/>
</dbReference>
<evidence type="ECO:0000256" key="2">
    <source>
        <dbReference type="ARBA" id="ARBA00012549"/>
    </source>
</evidence>
<organism evidence="10 11">
    <name type="scientific">Sporothrix brasiliensis 5110</name>
    <dbReference type="NCBI Taxonomy" id="1398154"/>
    <lineage>
        <taxon>Eukaryota</taxon>
        <taxon>Fungi</taxon>
        <taxon>Dikarya</taxon>
        <taxon>Ascomycota</taxon>
        <taxon>Pezizomycotina</taxon>
        <taxon>Sordariomycetes</taxon>
        <taxon>Sordariomycetidae</taxon>
        <taxon>Ophiostomatales</taxon>
        <taxon>Ophiostomataceae</taxon>
        <taxon>Sporothrix</taxon>
    </lineage>
</organism>
<dbReference type="AlphaFoldDB" id="A0A0C2F443"/>
<evidence type="ECO:0000256" key="3">
    <source>
        <dbReference type="ARBA" id="ARBA00022722"/>
    </source>
</evidence>
<dbReference type="RefSeq" id="XP_040621664.1">
    <property type="nucleotide sequence ID" value="XM_040762733.1"/>
</dbReference>
<feature type="region of interest" description="Disordered" evidence="9">
    <location>
        <begin position="116"/>
        <end position="202"/>
    </location>
</feature>
<dbReference type="EC" id="4.6.1.24" evidence="2"/>
<gene>
    <name evidence="10" type="ORF">SPBR_04450</name>
</gene>
<comment type="caution">
    <text evidence="10">The sequence shown here is derived from an EMBL/GenBank/DDBJ whole genome shotgun (WGS) entry which is preliminary data.</text>
</comment>
<evidence type="ECO:0000256" key="4">
    <source>
        <dbReference type="ARBA" id="ARBA00022759"/>
    </source>
</evidence>
<dbReference type="VEuPathDB" id="FungiDB:SPBR_04450"/>
<dbReference type="Pfam" id="PF00545">
    <property type="entry name" value="Ribonuclease"/>
    <property type="match status" value="1"/>
</dbReference>
<evidence type="ECO:0000256" key="1">
    <source>
        <dbReference type="ARBA" id="ARBA00009006"/>
    </source>
</evidence>
<dbReference type="SUPFAM" id="SSF53933">
    <property type="entry name" value="Microbial ribonucleases"/>
    <property type="match status" value="1"/>
</dbReference>
<evidence type="ECO:0000256" key="7">
    <source>
        <dbReference type="ARBA" id="ARBA00023239"/>
    </source>
</evidence>
<keyword evidence="5" id="KW-0378">Hydrolase</keyword>
<comment type="similarity">
    <text evidence="1">Belongs to the ribonuclease N1/T1 family.</text>
</comment>
<name>A0A0C2F443_9PEZI</name>
<dbReference type="PANTHER" id="PTHR42104">
    <property type="entry name" value="EXTRACELLULAR GUANYL-SPECIFIC RIBONUCLEASE RNTA (AFU_ORTHOLOGUE AFUA_4G03230)"/>
    <property type="match status" value="1"/>
</dbReference>
<evidence type="ECO:0000256" key="5">
    <source>
        <dbReference type="ARBA" id="ARBA00022801"/>
    </source>
</evidence>
<keyword evidence="4" id="KW-0255">Endonuclease</keyword>
<accession>A0A0C2F443</accession>
<dbReference type="GO" id="GO:0046589">
    <property type="term" value="F:ribonuclease T1 activity"/>
    <property type="evidence" value="ECO:0007669"/>
    <property type="project" value="UniProtKB-EC"/>
</dbReference>
<dbReference type="GO" id="GO:0003723">
    <property type="term" value="F:RNA binding"/>
    <property type="evidence" value="ECO:0007669"/>
    <property type="project" value="InterPro"/>
</dbReference>
<dbReference type="OrthoDB" id="5425539at2759"/>
<feature type="compositionally biased region" description="Low complexity" evidence="9">
    <location>
        <begin position="117"/>
        <end position="132"/>
    </location>
</feature>
<keyword evidence="7" id="KW-0456">Lyase</keyword>
<dbReference type="GO" id="GO:0016787">
    <property type="term" value="F:hydrolase activity"/>
    <property type="evidence" value="ECO:0007669"/>
    <property type="project" value="UniProtKB-KW"/>
</dbReference>
<dbReference type="InterPro" id="IPR000026">
    <property type="entry name" value="N1-like"/>
</dbReference>